<keyword evidence="2" id="KW-1185">Reference proteome</keyword>
<dbReference type="OrthoDB" id="583646at2"/>
<comment type="caution">
    <text evidence="1">The sequence shown here is derived from an EMBL/GenBank/DDBJ whole genome shotgun (WGS) entry which is preliminary data.</text>
</comment>
<protein>
    <submittedName>
        <fullName evidence="1">Glycosyl transferase</fullName>
    </submittedName>
</protein>
<reference evidence="1 2" key="2">
    <citation type="submission" date="2018-03" db="EMBL/GenBank/DDBJ databases">
        <title>The ancient ancestry and fast evolution of plastids.</title>
        <authorList>
            <person name="Moore K.R."/>
            <person name="Magnabosco C."/>
            <person name="Momper L."/>
            <person name="Gold D.A."/>
            <person name="Bosak T."/>
            <person name="Fournier G.P."/>
        </authorList>
    </citation>
    <scope>NUCLEOTIDE SEQUENCE [LARGE SCALE GENOMIC DNA]</scope>
    <source>
        <strain evidence="1 2">CCAP 1448/3</strain>
    </source>
</reference>
<dbReference type="Gene3D" id="3.90.550.10">
    <property type="entry name" value="Spore Coat Polysaccharide Biosynthesis Protein SpsA, Chain A"/>
    <property type="match status" value="1"/>
</dbReference>
<keyword evidence="1" id="KW-0808">Transferase</keyword>
<accession>A0A2T1C7M0</accession>
<evidence type="ECO:0000313" key="1">
    <source>
        <dbReference type="EMBL" id="PSB04143.1"/>
    </source>
</evidence>
<dbReference type="GO" id="GO:0016757">
    <property type="term" value="F:glycosyltransferase activity"/>
    <property type="evidence" value="ECO:0007669"/>
    <property type="project" value="InterPro"/>
</dbReference>
<dbReference type="PANTHER" id="PTHR35105:SF2">
    <property type="entry name" value="PROTEIN CDI"/>
    <property type="match status" value="1"/>
</dbReference>
<gene>
    <name evidence="1" type="ORF">C7B64_05225</name>
</gene>
<dbReference type="InterPro" id="IPR029044">
    <property type="entry name" value="Nucleotide-diphossugar_trans"/>
</dbReference>
<sequence>MTVESPIQIFVGTEKEQLLALKVLEYSIHKHSTLPVQVTPLFAAIEQIGINIPVIKDKQKQPRTPFSFQRFTIPELKSYRGRAIYLDSDMQVFQDIKELWLWNFDGADILSVYEPESSQRSSQFSVMVLNCEQLTWKIEDLIEDLNRGKWTYEQLMFELAPAKKISQVLPSEWNDLERYQPGKTALTHYTDMPNQPWLNVSNPLGWLWCQELFAAIQDKIISLKFVEEQVKKGWVRPSLIYQLKHEIIDPLSLSKEVIKRDERLFTPPHAWRKPIKFLMEQSYLPERIKRIIYRLYAEARYVYQQR</sequence>
<name>A0A2T1C7M0_9CYAN</name>
<proteinExistence type="predicted"/>
<evidence type="ECO:0000313" key="2">
    <source>
        <dbReference type="Proteomes" id="UP000238762"/>
    </source>
</evidence>
<dbReference type="AlphaFoldDB" id="A0A2T1C7M0"/>
<dbReference type="Pfam" id="PF01501">
    <property type="entry name" value="Glyco_transf_8"/>
    <property type="match status" value="1"/>
</dbReference>
<organism evidence="1 2">
    <name type="scientific">Merismopedia glauca CCAP 1448/3</name>
    <dbReference type="NCBI Taxonomy" id="1296344"/>
    <lineage>
        <taxon>Bacteria</taxon>
        <taxon>Bacillati</taxon>
        <taxon>Cyanobacteriota</taxon>
        <taxon>Cyanophyceae</taxon>
        <taxon>Synechococcales</taxon>
        <taxon>Merismopediaceae</taxon>
        <taxon>Merismopedia</taxon>
    </lineage>
</organism>
<dbReference type="InterPro" id="IPR002495">
    <property type="entry name" value="Glyco_trans_8"/>
</dbReference>
<dbReference type="EMBL" id="PVWJ01000017">
    <property type="protein sequence ID" value="PSB04143.1"/>
    <property type="molecule type" value="Genomic_DNA"/>
</dbReference>
<dbReference type="Proteomes" id="UP000238762">
    <property type="component" value="Unassembled WGS sequence"/>
</dbReference>
<dbReference type="SUPFAM" id="SSF53448">
    <property type="entry name" value="Nucleotide-diphospho-sugar transferases"/>
    <property type="match status" value="1"/>
</dbReference>
<dbReference type="PANTHER" id="PTHR35105">
    <property type="entry name" value="EXPRESSED PROTEIN"/>
    <property type="match status" value="1"/>
</dbReference>
<reference evidence="1 2" key="1">
    <citation type="submission" date="2018-02" db="EMBL/GenBank/DDBJ databases">
        <authorList>
            <person name="Cohen D.B."/>
            <person name="Kent A.D."/>
        </authorList>
    </citation>
    <scope>NUCLEOTIDE SEQUENCE [LARGE SCALE GENOMIC DNA]</scope>
    <source>
        <strain evidence="1 2">CCAP 1448/3</strain>
    </source>
</reference>
<dbReference type="RefSeq" id="WP_106287598.1">
    <property type="nucleotide sequence ID" value="NZ_CAWNTC010000213.1"/>
</dbReference>